<keyword evidence="1 5" id="KW-0808">Transferase</keyword>
<dbReference type="AlphaFoldDB" id="A0A5D9C390"/>
<evidence type="ECO:0000313" key="6">
    <source>
        <dbReference type="Proteomes" id="UP000322077"/>
    </source>
</evidence>
<reference evidence="5 6" key="1">
    <citation type="submission" date="2019-08" db="EMBL/GenBank/DDBJ databases">
        <authorList>
            <person name="Wang G."/>
            <person name="Xu Z."/>
        </authorList>
    </citation>
    <scope>NUCLEOTIDE SEQUENCE [LARGE SCALE GENOMIC DNA]</scope>
    <source>
        <strain evidence="5 6">ZX</strain>
    </source>
</reference>
<gene>
    <name evidence="5" type="ORF">FYJ91_12140</name>
</gene>
<evidence type="ECO:0000256" key="1">
    <source>
        <dbReference type="ARBA" id="ARBA00022679"/>
    </source>
</evidence>
<dbReference type="GO" id="GO:0016747">
    <property type="term" value="F:acyltransferase activity, transferring groups other than amino-acyl groups"/>
    <property type="evidence" value="ECO:0007669"/>
    <property type="project" value="InterPro"/>
</dbReference>
<keyword evidence="6" id="KW-1185">Reference proteome</keyword>
<dbReference type="CDD" id="cd04301">
    <property type="entry name" value="NAT_SF"/>
    <property type="match status" value="1"/>
</dbReference>
<keyword evidence="2" id="KW-0012">Acyltransferase</keyword>
<evidence type="ECO:0000256" key="2">
    <source>
        <dbReference type="ARBA" id="ARBA00023315"/>
    </source>
</evidence>
<dbReference type="InterPro" id="IPR050832">
    <property type="entry name" value="Bact_Acetyltransf"/>
</dbReference>
<proteinExistence type="predicted"/>
<feature type="domain" description="N-acetyltransferase" evidence="4">
    <location>
        <begin position="215"/>
        <end position="350"/>
    </location>
</feature>
<dbReference type="PANTHER" id="PTHR43877">
    <property type="entry name" value="AMINOALKYLPHOSPHONATE N-ACETYLTRANSFERASE-RELATED-RELATED"/>
    <property type="match status" value="1"/>
</dbReference>
<dbReference type="PROSITE" id="PS51186">
    <property type="entry name" value="GNAT"/>
    <property type="match status" value="1"/>
</dbReference>
<feature type="compositionally biased region" description="Acidic residues" evidence="3">
    <location>
        <begin position="115"/>
        <end position="124"/>
    </location>
</feature>
<accession>A0A5D9C390</accession>
<evidence type="ECO:0000259" key="4">
    <source>
        <dbReference type="PROSITE" id="PS51186"/>
    </source>
</evidence>
<dbReference type="PANTHER" id="PTHR43877:SF1">
    <property type="entry name" value="ACETYLTRANSFERASE"/>
    <property type="match status" value="1"/>
</dbReference>
<comment type="caution">
    <text evidence="5">The sequence shown here is derived from an EMBL/GenBank/DDBJ whole genome shotgun (WGS) entry which is preliminary data.</text>
</comment>
<dbReference type="SUPFAM" id="SSF55729">
    <property type="entry name" value="Acyl-CoA N-acyltransferases (Nat)"/>
    <property type="match status" value="1"/>
</dbReference>
<organism evidence="5 6">
    <name type="scientific">Sphingomonas montanisoli</name>
    <dbReference type="NCBI Taxonomy" id="2606412"/>
    <lineage>
        <taxon>Bacteria</taxon>
        <taxon>Pseudomonadati</taxon>
        <taxon>Pseudomonadota</taxon>
        <taxon>Alphaproteobacteria</taxon>
        <taxon>Sphingomonadales</taxon>
        <taxon>Sphingomonadaceae</taxon>
        <taxon>Sphingomonas</taxon>
    </lineage>
</organism>
<dbReference type="Gene3D" id="3.40.630.30">
    <property type="match status" value="1"/>
</dbReference>
<feature type="region of interest" description="Disordered" evidence="3">
    <location>
        <begin position="73"/>
        <end position="214"/>
    </location>
</feature>
<dbReference type="EMBL" id="VTOU01000003">
    <property type="protein sequence ID" value="TZG25747.1"/>
    <property type="molecule type" value="Genomic_DNA"/>
</dbReference>
<dbReference type="RefSeq" id="WP_149522554.1">
    <property type="nucleotide sequence ID" value="NZ_VTOU01000003.1"/>
</dbReference>
<name>A0A5D9C390_9SPHN</name>
<dbReference type="Pfam" id="PF00583">
    <property type="entry name" value="Acetyltransf_1"/>
    <property type="match status" value="1"/>
</dbReference>
<feature type="compositionally biased region" description="Polar residues" evidence="3">
    <location>
        <begin position="73"/>
        <end position="82"/>
    </location>
</feature>
<protein>
    <submittedName>
        <fullName evidence="5">GNAT family N-acetyltransferase</fullName>
    </submittedName>
</protein>
<dbReference type="InterPro" id="IPR016181">
    <property type="entry name" value="Acyl_CoA_acyltransferase"/>
</dbReference>
<evidence type="ECO:0000256" key="3">
    <source>
        <dbReference type="SAM" id="MobiDB-lite"/>
    </source>
</evidence>
<evidence type="ECO:0000313" key="5">
    <source>
        <dbReference type="EMBL" id="TZG25747.1"/>
    </source>
</evidence>
<dbReference type="InterPro" id="IPR000182">
    <property type="entry name" value="GNAT_dom"/>
</dbReference>
<dbReference type="Proteomes" id="UP000322077">
    <property type="component" value="Unassembled WGS sequence"/>
</dbReference>
<sequence length="350" mass="37434">MAAGPTDETLREAARHRGFRLVKSRVKTPGKGDYGKFGLVDAKGAPAFGQDGKSLTASSQEIADFLRKGEVSTWATSVETTPQAPPSTKAERTAPDDEEVASVLRPRTPRRYGPPDEDAGEDEDLPARSRKRTAASTEDAGDADDAIERDADTAPVATKGRNRRAAADPTPSEPARGSRRKAKARAFEPTPEPDPDPEIEAAAPEPEPEPAPAPLKIRKATRDDAEAIADLIALIPGDGDSASIVEQLPAKRGSGVLVAERGEAVVGVIAWSVVPTLQRGPVGRVTAIVVAEDVRRDGVGRALLDRAVEVMVKDGARLIEAVSDIEIRNSHRFFRETGFEQTSYRFARTP</sequence>